<keyword evidence="2" id="KW-1185">Reference proteome</keyword>
<dbReference type="InterPro" id="IPR032675">
    <property type="entry name" value="LRR_dom_sf"/>
</dbReference>
<proteinExistence type="predicted"/>
<dbReference type="InParanoid" id="A0A409VT96"/>
<dbReference type="SUPFAM" id="SSF52047">
    <property type="entry name" value="RNI-like"/>
    <property type="match status" value="1"/>
</dbReference>
<protein>
    <recommendedName>
        <fullName evidence="3">F-box domain-containing protein</fullName>
    </recommendedName>
</protein>
<name>A0A409VT96_9AGAR</name>
<dbReference type="OrthoDB" id="3025297at2759"/>
<evidence type="ECO:0000313" key="2">
    <source>
        <dbReference type="Proteomes" id="UP000284706"/>
    </source>
</evidence>
<dbReference type="EMBL" id="NHYE01005572">
    <property type="protein sequence ID" value="PPQ69463.1"/>
    <property type="molecule type" value="Genomic_DNA"/>
</dbReference>
<dbReference type="Gene3D" id="3.80.10.10">
    <property type="entry name" value="Ribonuclease Inhibitor"/>
    <property type="match status" value="1"/>
</dbReference>
<organism evidence="1 2">
    <name type="scientific">Gymnopilus dilepis</name>
    <dbReference type="NCBI Taxonomy" id="231916"/>
    <lineage>
        <taxon>Eukaryota</taxon>
        <taxon>Fungi</taxon>
        <taxon>Dikarya</taxon>
        <taxon>Basidiomycota</taxon>
        <taxon>Agaricomycotina</taxon>
        <taxon>Agaricomycetes</taxon>
        <taxon>Agaricomycetidae</taxon>
        <taxon>Agaricales</taxon>
        <taxon>Agaricineae</taxon>
        <taxon>Hymenogastraceae</taxon>
        <taxon>Gymnopilus</taxon>
    </lineage>
</organism>
<gene>
    <name evidence="1" type="ORF">CVT26_002873</name>
</gene>
<reference evidence="1 2" key="1">
    <citation type="journal article" date="2018" name="Evol. Lett.">
        <title>Horizontal gene cluster transfer increased hallucinogenic mushroom diversity.</title>
        <authorList>
            <person name="Reynolds H.T."/>
            <person name="Vijayakumar V."/>
            <person name="Gluck-Thaler E."/>
            <person name="Korotkin H.B."/>
            <person name="Matheny P.B."/>
            <person name="Slot J.C."/>
        </authorList>
    </citation>
    <scope>NUCLEOTIDE SEQUENCE [LARGE SCALE GENOMIC DNA]</scope>
    <source>
        <strain evidence="1 2">SRW20</strain>
    </source>
</reference>
<accession>A0A409VT96</accession>
<dbReference type="AlphaFoldDB" id="A0A409VT96"/>
<evidence type="ECO:0008006" key="3">
    <source>
        <dbReference type="Google" id="ProtNLM"/>
    </source>
</evidence>
<sequence>MDVKWAIKELELKPDFRDFDNCDIIFAFLQSLPSLQSFSYSQICRRPITPARLPQLLSSLQHLPLIKFSLKTGTFERLQGPVIEGLRGLQALSITWTLGDHPDQPGSSHEQLMKLIRPSLASLVDLCIKNEPSKLDSHFDLWSIKDAGTTLTSFEYALQSLDDSILDTIPTIFPNLTKLSISWNNLATGYSLPWQDAHAKILSRNTNLIELKLSSDFEKNSNDPVTADTDYAWYVRSYKRRLEASQIVAQVCTKLQRCSWLQWRIGRVKNSSMLHPFVIEEQTLHGNVVRRARGVKQYWMGRDQEDEWREGIIVKCRLEDLPGDIIGEND</sequence>
<evidence type="ECO:0000313" key="1">
    <source>
        <dbReference type="EMBL" id="PPQ69463.1"/>
    </source>
</evidence>
<comment type="caution">
    <text evidence="1">The sequence shown here is derived from an EMBL/GenBank/DDBJ whole genome shotgun (WGS) entry which is preliminary data.</text>
</comment>
<dbReference type="Proteomes" id="UP000284706">
    <property type="component" value="Unassembled WGS sequence"/>
</dbReference>